<feature type="domain" description="BHLH" evidence="4">
    <location>
        <begin position="36"/>
        <end position="88"/>
    </location>
</feature>
<evidence type="ECO:0000256" key="2">
    <source>
        <dbReference type="ARBA" id="ARBA00023125"/>
    </source>
</evidence>
<reference evidence="5 6" key="1">
    <citation type="submission" date="2024-04" db="EMBL/GenBank/DDBJ databases">
        <authorList>
            <person name="Waldvogel A.-M."/>
            <person name="Schoenle A."/>
        </authorList>
    </citation>
    <scope>NUCLEOTIDE SEQUENCE [LARGE SCALE GENOMIC DNA]</scope>
</reference>
<organism evidence="5 6">
    <name type="scientific">Knipowitschia caucasica</name>
    <name type="common">Caucasian dwarf goby</name>
    <name type="synonym">Pomatoschistus caucasicus</name>
    <dbReference type="NCBI Taxonomy" id="637954"/>
    <lineage>
        <taxon>Eukaryota</taxon>
        <taxon>Metazoa</taxon>
        <taxon>Chordata</taxon>
        <taxon>Craniata</taxon>
        <taxon>Vertebrata</taxon>
        <taxon>Euteleostomi</taxon>
        <taxon>Actinopterygii</taxon>
        <taxon>Neopterygii</taxon>
        <taxon>Teleostei</taxon>
        <taxon>Neoteleostei</taxon>
        <taxon>Acanthomorphata</taxon>
        <taxon>Gobiaria</taxon>
        <taxon>Gobiiformes</taxon>
        <taxon>Gobioidei</taxon>
        <taxon>Gobiidae</taxon>
        <taxon>Gobiinae</taxon>
        <taxon>Knipowitschia</taxon>
    </lineage>
</organism>
<dbReference type="InterPro" id="IPR011598">
    <property type="entry name" value="bHLH_dom"/>
</dbReference>
<dbReference type="PANTHER" id="PTHR13864">
    <property type="entry name" value="T-CELL ACUTE LYMPHOCYTIC LEUKEMIA/STEM CELL LEUKEMIA-RELATED"/>
    <property type="match status" value="1"/>
</dbReference>
<dbReference type="InterPro" id="IPR040238">
    <property type="entry name" value="TAL-like"/>
</dbReference>
<dbReference type="EMBL" id="OZ035837">
    <property type="protein sequence ID" value="CAL1582234.1"/>
    <property type="molecule type" value="Genomic_DNA"/>
</dbReference>
<protein>
    <recommendedName>
        <fullName evidence="4">BHLH domain-containing protein</fullName>
    </recommendedName>
</protein>
<keyword evidence="1" id="KW-0805">Transcription regulation</keyword>
<dbReference type="SUPFAM" id="SSF47459">
    <property type="entry name" value="HLH, helix-loop-helix DNA-binding domain"/>
    <property type="match status" value="1"/>
</dbReference>
<keyword evidence="3" id="KW-0804">Transcription</keyword>
<dbReference type="PROSITE" id="PS50888">
    <property type="entry name" value="BHLH"/>
    <property type="match status" value="1"/>
</dbReference>
<dbReference type="GO" id="GO:0046983">
    <property type="term" value="F:protein dimerization activity"/>
    <property type="evidence" value="ECO:0007669"/>
    <property type="project" value="InterPro"/>
</dbReference>
<sequence>MWPGSNQSLMELEVRMPSAVGLGREDRRRSRRATPKYRCAHASRERVRVVAFNVAFDELRKLLPILPPDKKLSKIEILRLAIHYISYLGASEGAAFPPLLPEKRRPSLRRKKHIYHNPALTPDTGSRRRWGNTCKAEIRSMWDSNELSLWISAAFDSSSLSL</sequence>
<keyword evidence="6" id="KW-1185">Reference proteome</keyword>
<dbReference type="Pfam" id="PF00010">
    <property type="entry name" value="HLH"/>
    <property type="match status" value="1"/>
</dbReference>
<keyword evidence="2" id="KW-0238">DNA-binding</keyword>
<evidence type="ECO:0000313" key="6">
    <source>
        <dbReference type="Proteomes" id="UP001497482"/>
    </source>
</evidence>
<dbReference type="AlphaFoldDB" id="A0AAV2K463"/>
<evidence type="ECO:0000259" key="4">
    <source>
        <dbReference type="PROSITE" id="PS50888"/>
    </source>
</evidence>
<dbReference type="Gene3D" id="4.10.280.10">
    <property type="entry name" value="Helix-loop-helix DNA-binding domain"/>
    <property type="match status" value="1"/>
</dbReference>
<evidence type="ECO:0000313" key="5">
    <source>
        <dbReference type="EMBL" id="CAL1582234.1"/>
    </source>
</evidence>
<name>A0AAV2K463_KNICA</name>
<gene>
    <name evidence="5" type="ORF">KC01_LOCUS12881</name>
</gene>
<dbReference type="Proteomes" id="UP001497482">
    <property type="component" value="Chromosome 15"/>
</dbReference>
<dbReference type="GO" id="GO:0000981">
    <property type="term" value="F:DNA-binding transcription factor activity, RNA polymerase II-specific"/>
    <property type="evidence" value="ECO:0007669"/>
    <property type="project" value="InterPro"/>
</dbReference>
<accession>A0AAV2K463</accession>
<dbReference type="GO" id="GO:0000978">
    <property type="term" value="F:RNA polymerase II cis-regulatory region sequence-specific DNA binding"/>
    <property type="evidence" value="ECO:0007669"/>
    <property type="project" value="TreeGrafter"/>
</dbReference>
<proteinExistence type="predicted"/>
<dbReference type="PANTHER" id="PTHR13864:SF10">
    <property type="entry name" value="HELIX-LOOP-HELIX PROTEIN 2"/>
    <property type="match status" value="1"/>
</dbReference>
<evidence type="ECO:0000256" key="1">
    <source>
        <dbReference type="ARBA" id="ARBA00023015"/>
    </source>
</evidence>
<dbReference type="SMART" id="SM00353">
    <property type="entry name" value="HLH"/>
    <property type="match status" value="1"/>
</dbReference>
<evidence type="ECO:0000256" key="3">
    <source>
        <dbReference type="ARBA" id="ARBA00023163"/>
    </source>
</evidence>
<dbReference type="InterPro" id="IPR036638">
    <property type="entry name" value="HLH_DNA-bd_sf"/>
</dbReference>